<proteinExistence type="predicted"/>
<dbReference type="Pfam" id="PF11521">
    <property type="entry name" value="TFIIE-A_C"/>
    <property type="match status" value="1"/>
</dbReference>
<evidence type="ECO:0000259" key="2">
    <source>
        <dbReference type="SMART" id="SM00531"/>
    </source>
</evidence>
<protein>
    <submittedName>
        <fullName evidence="3">HTH TFE/IIEalpha-type domain-containing protein</fullName>
    </submittedName>
</protein>
<dbReference type="GO" id="GO:0006367">
    <property type="term" value="P:transcription initiation at RNA polymerase II promoter"/>
    <property type="evidence" value="ECO:0007669"/>
    <property type="project" value="InterPro"/>
</dbReference>
<dbReference type="Gene3D" id="3.30.40.10">
    <property type="entry name" value="Zinc/RING finger domain, C3HC4 (zinc finger)"/>
    <property type="match status" value="1"/>
</dbReference>
<sequence>MATKEDRETLRLLVQHVSRAFYEPKYTIIMDQLARHTVLKDDDLAGRMGLQPKELNKIIATLSNDRLVQMYGVLMLLVFGFKTDEKSLGFRRYRQNELREGAQRATAKQYYYIDYEHFCNVVKWRIARMRKQIDTKGRNELDNKGYICPQCKTSYTPLDVDKLMDMTLNALVCEICHAEVVDNEDAECVMGSKDRMQRFNHQMRFIRAGLQKSEDMMLPAFDVAMWVKSHQPDSEKKDDTETGPKLKIAGADGVKREDEGIQVLMSTDKDEATRRRERDEQAQAKRQQNTLPEWIRVSTISGQMTALGNEEQARANKDAVGAPLPGSSSSNDDILRGLGVVGVGSGKGKDRRPMMSTVDKDVKPVIDHNAQYYDQYYASLENSANATPTGLSAPGSSDFGDFGPDDEEDVKPSVEYLDSLNEYRKRSRSHEGTDSANKIPKIDDVHLNGVAEPVADVPMEEPPEEPKEDPIVYVNGNPMPYSQVTEAEHDLMTPDEYTAFFQIMQEQM</sequence>
<dbReference type="GO" id="GO:0005673">
    <property type="term" value="C:transcription factor TFIIE complex"/>
    <property type="evidence" value="ECO:0007669"/>
    <property type="project" value="TreeGrafter"/>
</dbReference>
<dbReference type="SUPFAM" id="SSF57783">
    <property type="entry name" value="Zinc beta-ribbon"/>
    <property type="match status" value="1"/>
</dbReference>
<dbReference type="PANTHER" id="PTHR13097">
    <property type="entry name" value="TRANSCRIPTION INITIATION FACTOR IIE, ALPHA SUBUNIT"/>
    <property type="match status" value="1"/>
</dbReference>
<feature type="compositionally biased region" description="Basic and acidic residues" evidence="1">
    <location>
        <begin position="232"/>
        <end position="244"/>
    </location>
</feature>
<dbReference type="InterPro" id="IPR039997">
    <property type="entry name" value="TFE"/>
</dbReference>
<feature type="region of interest" description="Disordered" evidence="1">
    <location>
        <begin position="232"/>
        <end position="296"/>
    </location>
</feature>
<feature type="compositionally biased region" description="Basic and acidic residues" evidence="1">
    <location>
        <begin position="267"/>
        <end position="283"/>
    </location>
</feature>
<dbReference type="Pfam" id="PF02002">
    <property type="entry name" value="TFIIE_alpha"/>
    <property type="match status" value="1"/>
</dbReference>
<dbReference type="Proteomes" id="UP000623467">
    <property type="component" value="Unassembled WGS sequence"/>
</dbReference>
<gene>
    <name evidence="3" type="ORF">MSAN_01840600</name>
</gene>
<evidence type="ECO:0000313" key="4">
    <source>
        <dbReference type="Proteomes" id="UP000623467"/>
    </source>
</evidence>
<feature type="domain" description="Transcription initiation factor IIE subunit alpha N-terminal" evidence="2">
    <location>
        <begin position="24"/>
        <end position="197"/>
    </location>
</feature>
<comment type="caution">
    <text evidence="3">The sequence shown here is derived from an EMBL/GenBank/DDBJ whole genome shotgun (WGS) entry which is preliminary data.</text>
</comment>
<organism evidence="3 4">
    <name type="scientific">Mycena sanguinolenta</name>
    <dbReference type="NCBI Taxonomy" id="230812"/>
    <lineage>
        <taxon>Eukaryota</taxon>
        <taxon>Fungi</taxon>
        <taxon>Dikarya</taxon>
        <taxon>Basidiomycota</taxon>
        <taxon>Agaricomycotina</taxon>
        <taxon>Agaricomycetes</taxon>
        <taxon>Agaricomycetidae</taxon>
        <taxon>Agaricales</taxon>
        <taxon>Marasmiineae</taxon>
        <taxon>Mycenaceae</taxon>
        <taxon>Mycena</taxon>
    </lineage>
</organism>
<evidence type="ECO:0000256" key="1">
    <source>
        <dbReference type="SAM" id="MobiDB-lite"/>
    </source>
</evidence>
<evidence type="ECO:0000313" key="3">
    <source>
        <dbReference type="EMBL" id="KAF7346138.1"/>
    </source>
</evidence>
<reference evidence="3" key="1">
    <citation type="submission" date="2020-05" db="EMBL/GenBank/DDBJ databases">
        <title>Mycena genomes resolve the evolution of fungal bioluminescence.</title>
        <authorList>
            <person name="Tsai I.J."/>
        </authorList>
    </citation>
    <scope>NUCLEOTIDE SEQUENCE</scope>
    <source>
        <strain evidence="3">160909Yilan</strain>
    </source>
</reference>
<dbReference type="PANTHER" id="PTHR13097:SF7">
    <property type="entry name" value="GENERAL TRANSCRIPTION FACTOR IIE SUBUNIT 1"/>
    <property type="match status" value="1"/>
</dbReference>
<accession>A0A8H7CSS7</accession>
<dbReference type="SMART" id="SM00531">
    <property type="entry name" value="TFIIE"/>
    <property type="match status" value="1"/>
</dbReference>
<dbReference type="InterPro" id="IPR024550">
    <property type="entry name" value="TFIIEa/SarR/Rpc3_HTH_dom"/>
</dbReference>
<dbReference type="InterPro" id="IPR002853">
    <property type="entry name" value="TFIIE_asu"/>
</dbReference>
<feature type="compositionally biased region" description="Basic and acidic residues" evidence="1">
    <location>
        <begin position="347"/>
        <end position="356"/>
    </location>
</feature>
<name>A0A8H7CSS7_9AGAR</name>
<feature type="compositionally biased region" description="Basic and acidic residues" evidence="1">
    <location>
        <begin position="421"/>
        <end position="433"/>
    </location>
</feature>
<dbReference type="EMBL" id="JACAZH010000019">
    <property type="protein sequence ID" value="KAF7346138.1"/>
    <property type="molecule type" value="Genomic_DNA"/>
</dbReference>
<dbReference type="InterPro" id="IPR021600">
    <property type="entry name" value="TFIIE_asu_C"/>
</dbReference>
<keyword evidence="4" id="KW-1185">Reference proteome</keyword>
<dbReference type="AlphaFoldDB" id="A0A8H7CSS7"/>
<feature type="region of interest" description="Disordered" evidence="1">
    <location>
        <begin position="388"/>
        <end position="481"/>
    </location>
</feature>
<dbReference type="OrthoDB" id="361102at2759"/>
<feature type="region of interest" description="Disordered" evidence="1">
    <location>
        <begin position="311"/>
        <end position="356"/>
    </location>
</feature>
<dbReference type="InterPro" id="IPR013083">
    <property type="entry name" value="Znf_RING/FYVE/PHD"/>
</dbReference>